<name>A0A9Q3CEK7_9BASI</name>
<evidence type="ECO:0000313" key="2">
    <source>
        <dbReference type="Proteomes" id="UP000765509"/>
    </source>
</evidence>
<dbReference type="AlphaFoldDB" id="A0A9Q3CEK7"/>
<comment type="caution">
    <text evidence="1">The sequence shown here is derived from an EMBL/GenBank/DDBJ whole genome shotgun (WGS) entry which is preliminary data.</text>
</comment>
<protein>
    <submittedName>
        <fullName evidence="1">Uncharacterized protein</fullName>
    </submittedName>
</protein>
<reference evidence="1" key="1">
    <citation type="submission" date="2021-03" db="EMBL/GenBank/DDBJ databases">
        <title>Draft genome sequence of rust myrtle Austropuccinia psidii MF-1, a brazilian biotype.</title>
        <authorList>
            <person name="Quecine M.C."/>
            <person name="Pachon D.M.R."/>
            <person name="Bonatelli M.L."/>
            <person name="Correr F.H."/>
            <person name="Franceschini L.M."/>
            <person name="Leite T.F."/>
            <person name="Margarido G.R.A."/>
            <person name="Almeida C.A."/>
            <person name="Ferrarezi J.A."/>
            <person name="Labate C.A."/>
        </authorList>
    </citation>
    <scope>NUCLEOTIDE SEQUENCE</scope>
    <source>
        <strain evidence="1">MF-1</strain>
    </source>
</reference>
<keyword evidence="2" id="KW-1185">Reference proteome</keyword>
<dbReference type="Proteomes" id="UP000765509">
    <property type="component" value="Unassembled WGS sequence"/>
</dbReference>
<accession>A0A9Q3CEK7</accession>
<evidence type="ECO:0000313" key="1">
    <source>
        <dbReference type="EMBL" id="MBW0481281.1"/>
    </source>
</evidence>
<sequence length="119" mass="13791">MHRNIPQKEKVDQLAKEAAQTQKNFKFAQQTISISKLEQLTKVNLKTPTPITYAQQKILKLKTFLKVIIEQLDKLYKGLAEAIHQLLTVHVPVNKYLHTIKRMEKPVCKNSNTHKTPIH</sequence>
<dbReference type="EMBL" id="AVOT02006326">
    <property type="protein sequence ID" value="MBW0481281.1"/>
    <property type="molecule type" value="Genomic_DNA"/>
</dbReference>
<proteinExistence type="predicted"/>
<organism evidence="1 2">
    <name type="scientific">Austropuccinia psidii MF-1</name>
    <dbReference type="NCBI Taxonomy" id="1389203"/>
    <lineage>
        <taxon>Eukaryota</taxon>
        <taxon>Fungi</taxon>
        <taxon>Dikarya</taxon>
        <taxon>Basidiomycota</taxon>
        <taxon>Pucciniomycotina</taxon>
        <taxon>Pucciniomycetes</taxon>
        <taxon>Pucciniales</taxon>
        <taxon>Sphaerophragmiaceae</taxon>
        <taxon>Austropuccinia</taxon>
    </lineage>
</organism>
<gene>
    <name evidence="1" type="ORF">O181_020996</name>
</gene>